<dbReference type="EMBL" id="AZHE01000012">
    <property type="protein sequence ID" value="KHN97071.1"/>
    <property type="molecule type" value="Genomic_DNA"/>
</dbReference>
<evidence type="ECO:0000256" key="6">
    <source>
        <dbReference type="ARBA" id="ARBA00023157"/>
    </source>
</evidence>
<dbReference type="GO" id="GO:0005576">
    <property type="term" value="C:extracellular region"/>
    <property type="evidence" value="ECO:0007669"/>
    <property type="project" value="UniProtKB-SubCell"/>
</dbReference>
<dbReference type="RefSeq" id="XP_040678137.1">
    <property type="nucleotide sequence ID" value="XM_040823978.1"/>
</dbReference>
<dbReference type="EC" id="1.14.99.56" evidence="11"/>
<dbReference type="InterPro" id="IPR049892">
    <property type="entry name" value="AA9"/>
</dbReference>
<protein>
    <recommendedName>
        <fullName evidence="11">lytic cellulose monooxygenase (C4-dehydrogenating)</fullName>
        <ecNumber evidence="11">1.14.99.56</ecNumber>
    </recommendedName>
</protein>
<evidence type="ECO:0000256" key="8">
    <source>
        <dbReference type="ARBA" id="ARBA00023326"/>
    </source>
</evidence>
<comment type="catalytic activity">
    <reaction evidence="10">
        <text>[(1-&gt;4)-beta-D-glucosyl]n+m + reduced acceptor + O2 = 4-dehydro-beta-D-glucosyl-[(1-&gt;4)-beta-D-glucosyl]n-1 + [(1-&gt;4)-beta-D-glucosyl]m + acceptor + H2O.</text>
        <dbReference type="EC" id="1.14.99.56"/>
    </reaction>
</comment>
<keyword evidence="6" id="KW-1015">Disulfide bond</keyword>
<feature type="signal peptide" evidence="12">
    <location>
        <begin position="1"/>
        <end position="16"/>
    </location>
</feature>
<evidence type="ECO:0000313" key="14">
    <source>
        <dbReference type="EMBL" id="KHN97071.1"/>
    </source>
</evidence>
<name>A0A0B2WLY9_METAS</name>
<comment type="subcellular location">
    <subcellularLocation>
        <location evidence="2">Secreted</location>
    </subcellularLocation>
</comment>
<evidence type="ECO:0000256" key="3">
    <source>
        <dbReference type="ARBA" id="ARBA00022525"/>
    </source>
</evidence>
<sequence length="352" mass="37856">MKLGTLVLAPVASAHTLFTTLFINGKNQGDGTCVRMPSDHVTANGPIYPITGDDMACGRDGGNPVAFTCPVPQGATLTLQMREWTDGSREGFIAPEHKGPCSVYVKKVDDMGANNAAGPGWVKIWESGYDASSGEWCVDKLIKRKGFLSVRLPPTLPAGYYLVRPEILALHNAVKGDPQFYLGCAQIFVQRGPSGPLRVPAEFSVSIPGHVSPDTPGPTFNIYDKSQREYPIPGPKVYVPEGEPSPSCDKKQTQGLIPDSCVVKNANWCAKPLAGFTTKEGCWESVKDCWSQSKACWNSSPPSGGVNCQAWEDYCKGLEQQCGSGNDVSGPVEFEAKNTMKDLPAEALEPLN</sequence>
<dbReference type="PANTHER" id="PTHR33353">
    <property type="entry name" value="PUTATIVE (AFU_ORTHOLOGUE AFUA_1G12560)-RELATED"/>
    <property type="match status" value="1"/>
</dbReference>
<dbReference type="GO" id="GO:0030245">
    <property type="term" value="P:cellulose catabolic process"/>
    <property type="evidence" value="ECO:0007669"/>
    <property type="project" value="UniProtKB-KW"/>
</dbReference>
<dbReference type="Proteomes" id="UP000030816">
    <property type="component" value="Unassembled WGS sequence"/>
</dbReference>
<evidence type="ECO:0000256" key="4">
    <source>
        <dbReference type="ARBA" id="ARBA00022729"/>
    </source>
</evidence>
<keyword evidence="14" id="KW-0378">Hydrolase</keyword>
<keyword evidence="15" id="KW-1185">Reference proteome</keyword>
<dbReference type="AlphaFoldDB" id="A0A0B2WLY9"/>
<keyword evidence="4 12" id="KW-0732">Signal</keyword>
<organism evidence="14 15">
    <name type="scientific">Metarhizium album (strain ARSEF 1941)</name>
    <dbReference type="NCBI Taxonomy" id="1081103"/>
    <lineage>
        <taxon>Eukaryota</taxon>
        <taxon>Fungi</taxon>
        <taxon>Dikarya</taxon>
        <taxon>Ascomycota</taxon>
        <taxon>Pezizomycotina</taxon>
        <taxon>Sordariomycetes</taxon>
        <taxon>Hypocreomycetidae</taxon>
        <taxon>Hypocreales</taxon>
        <taxon>Clavicipitaceae</taxon>
        <taxon>Metarhizium</taxon>
    </lineage>
</organism>
<evidence type="ECO:0000256" key="5">
    <source>
        <dbReference type="ARBA" id="ARBA00023001"/>
    </source>
</evidence>
<dbReference type="Gene3D" id="2.70.50.70">
    <property type="match status" value="1"/>
</dbReference>
<reference evidence="14 15" key="1">
    <citation type="journal article" date="2014" name="Proc. Natl. Acad. Sci. U.S.A.">
        <title>Trajectory and genomic determinants of fungal-pathogen speciation and host adaptation.</title>
        <authorList>
            <person name="Hu X."/>
            <person name="Xiao G."/>
            <person name="Zheng P."/>
            <person name="Shang Y."/>
            <person name="Su Y."/>
            <person name="Zhang X."/>
            <person name="Liu X."/>
            <person name="Zhan S."/>
            <person name="St Leger R.J."/>
            <person name="Wang C."/>
        </authorList>
    </citation>
    <scope>NUCLEOTIDE SEQUENCE [LARGE SCALE GENOMIC DNA]</scope>
    <source>
        <strain evidence="14 15">ARSEF 1941</strain>
    </source>
</reference>
<accession>A0A0B2WLY9</accession>
<dbReference type="CDD" id="cd21175">
    <property type="entry name" value="LPMO_AA9"/>
    <property type="match status" value="1"/>
</dbReference>
<keyword evidence="8" id="KW-0624">Polysaccharide degradation</keyword>
<dbReference type="Pfam" id="PF03443">
    <property type="entry name" value="AA9"/>
    <property type="match status" value="1"/>
</dbReference>
<keyword evidence="5" id="KW-0136">Cellulose degradation</keyword>
<comment type="similarity">
    <text evidence="9">Belongs to the polysaccharide monooxygenase AA9 family.</text>
</comment>
<dbReference type="STRING" id="1081103.A0A0B2WLY9"/>
<evidence type="ECO:0000256" key="9">
    <source>
        <dbReference type="ARBA" id="ARBA00044502"/>
    </source>
</evidence>
<feature type="domain" description="Auxiliary Activity family 9 catalytic" evidence="13">
    <location>
        <begin position="15"/>
        <end position="230"/>
    </location>
</feature>
<keyword evidence="3" id="KW-0964">Secreted</keyword>
<evidence type="ECO:0000313" key="15">
    <source>
        <dbReference type="Proteomes" id="UP000030816"/>
    </source>
</evidence>
<evidence type="ECO:0000256" key="10">
    <source>
        <dbReference type="ARBA" id="ARBA00045077"/>
    </source>
</evidence>
<keyword evidence="7" id="KW-0119">Carbohydrate metabolism</keyword>
<proteinExistence type="inferred from homology"/>
<comment type="caution">
    <text evidence="14">The sequence shown here is derived from an EMBL/GenBank/DDBJ whole genome shotgun (WGS) entry which is preliminary data.</text>
</comment>
<evidence type="ECO:0000256" key="11">
    <source>
        <dbReference type="ARBA" id="ARBA00047174"/>
    </source>
</evidence>
<dbReference type="PANTHER" id="PTHR33353:SF32">
    <property type="entry name" value="ENDO-BETA-1,4-GLUCANASE D"/>
    <property type="match status" value="1"/>
</dbReference>
<evidence type="ECO:0000256" key="7">
    <source>
        <dbReference type="ARBA" id="ARBA00023277"/>
    </source>
</evidence>
<dbReference type="OrthoDB" id="5985073at2759"/>
<evidence type="ECO:0000256" key="1">
    <source>
        <dbReference type="ARBA" id="ARBA00001973"/>
    </source>
</evidence>
<gene>
    <name evidence="14" type="ORF">MAM_05180</name>
</gene>
<dbReference type="GO" id="GO:0016787">
    <property type="term" value="F:hydrolase activity"/>
    <property type="evidence" value="ECO:0007669"/>
    <property type="project" value="UniProtKB-KW"/>
</dbReference>
<dbReference type="GeneID" id="63739635"/>
<dbReference type="InterPro" id="IPR005103">
    <property type="entry name" value="AA9_LPMO"/>
</dbReference>
<feature type="chain" id="PRO_5002081316" description="lytic cellulose monooxygenase (C4-dehydrogenating)" evidence="12">
    <location>
        <begin position="17"/>
        <end position="352"/>
    </location>
</feature>
<dbReference type="HOGENOM" id="CLU_031730_3_0_1"/>
<evidence type="ECO:0000256" key="12">
    <source>
        <dbReference type="SAM" id="SignalP"/>
    </source>
</evidence>
<evidence type="ECO:0000259" key="13">
    <source>
        <dbReference type="Pfam" id="PF03443"/>
    </source>
</evidence>
<evidence type="ECO:0000256" key="2">
    <source>
        <dbReference type="ARBA" id="ARBA00004613"/>
    </source>
</evidence>
<comment type="cofactor">
    <cofactor evidence="1">
        <name>Cu(2+)</name>
        <dbReference type="ChEBI" id="CHEBI:29036"/>
    </cofactor>
</comment>